<gene>
    <name evidence="9" type="ORF">ACFPPC_11415</name>
</gene>
<keyword evidence="6 7" id="KW-0472">Membrane</keyword>
<evidence type="ECO:0000256" key="6">
    <source>
        <dbReference type="ARBA" id="ARBA00023136"/>
    </source>
</evidence>
<dbReference type="InterPro" id="IPR035906">
    <property type="entry name" value="MetI-like_sf"/>
</dbReference>
<dbReference type="SUPFAM" id="SSF161098">
    <property type="entry name" value="MetI-like"/>
    <property type="match status" value="1"/>
</dbReference>
<dbReference type="RefSeq" id="WP_377008204.1">
    <property type="nucleotide sequence ID" value="NZ_JBHSLV010000019.1"/>
</dbReference>
<dbReference type="Gene3D" id="1.10.3720.10">
    <property type="entry name" value="MetI-like"/>
    <property type="match status" value="1"/>
</dbReference>
<name>A0ABW0HDC6_9HYPH</name>
<dbReference type="PANTHER" id="PTHR30151:SF41">
    <property type="entry name" value="ABC TRANSPORTER PERMEASE PROTEIN"/>
    <property type="match status" value="1"/>
</dbReference>
<feature type="domain" description="ABC transmembrane type-1" evidence="8">
    <location>
        <begin position="89"/>
        <end position="277"/>
    </location>
</feature>
<dbReference type="Pfam" id="PF00528">
    <property type="entry name" value="BPD_transp_1"/>
    <property type="match status" value="1"/>
</dbReference>
<feature type="transmembrane region" description="Helical" evidence="7">
    <location>
        <begin position="36"/>
        <end position="54"/>
    </location>
</feature>
<evidence type="ECO:0000259" key="8">
    <source>
        <dbReference type="PROSITE" id="PS50928"/>
    </source>
</evidence>
<feature type="transmembrane region" description="Helical" evidence="7">
    <location>
        <begin position="91"/>
        <end position="113"/>
    </location>
</feature>
<dbReference type="EMBL" id="JBHSLV010000019">
    <property type="protein sequence ID" value="MFC5393244.1"/>
    <property type="molecule type" value="Genomic_DNA"/>
</dbReference>
<keyword evidence="2 7" id="KW-0813">Transport</keyword>
<evidence type="ECO:0000313" key="10">
    <source>
        <dbReference type="Proteomes" id="UP001596104"/>
    </source>
</evidence>
<sequence>MSSSSPTTALPHDGTDAEARPLALPEPTILGLPVSFWPRILAPIAVGILVLGLWEFAVRWNEVPSYVLPGPLLVGQTLIADWGTLSASLWITLRITFMALAAAVIVGVALAVLFTQSKWLEMALLPYAVILQVTPIVAIAPLIIIWAGDINLSLLICAWIVAFFPILSNTILGLNSADHNLINFFQLHGATRWQTLRYLKLPAALPYFLAGLKISGGLALIGAVVAEFVAGTGGSESGLAYRILEAGYQLKIPRVFAALLMISLSGIAIFLATSLLSHLLLRRWHESALKREN</sequence>
<evidence type="ECO:0000256" key="2">
    <source>
        <dbReference type="ARBA" id="ARBA00022448"/>
    </source>
</evidence>
<organism evidence="9 10">
    <name type="scientific">Bosea vestrisii</name>
    <dbReference type="NCBI Taxonomy" id="151416"/>
    <lineage>
        <taxon>Bacteria</taxon>
        <taxon>Pseudomonadati</taxon>
        <taxon>Pseudomonadota</taxon>
        <taxon>Alphaproteobacteria</taxon>
        <taxon>Hyphomicrobiales</taxon>
        <taxon>Boseaceae</taxon>
        <taxon>Bosea</taxon>
    </lineage>
</organism>
<proteinExistence type="inferred from homology"/>
<dbReference type="PROSITE" id="PS50928">
    <property type="entry name" value="ABC_TM1"/>
    <property type="match status" value="1"/>
</dbReference>
<feature type="transmembrane region" description="Helical" evidence="7">
    <location>
        <begin position="125"/>
        <end position="146"/>
    </location>
</feature>
<keyword evidence="10" id="KW-1185">Reference proteome</keyword>
<feature type="transmembrane region" description="Helical" evidence="7">
    <location>
        <begin position="204"/>
        <end position="226"/>
    </location>
</feature>
<reference evidence="10" key="1">
    <citation type="journal article" date="2019" name="Int. J. Syst. Evol. Microbiol.">
        <title>The Global Catalogue of Microorganisms (GCM) 10K type strain sequencing project: providing services to taxonomists for standard genome sequencing and annotation.</title>
        <authorList>
            <consortium name="The Broad Institute Genomics Platform"/>
            <consortium name="The Broad Institute Genome Sequencing Center for Infectious Disease"/>
            <person name="Wu L."/>
            <person name="Ma J."/>
        </authorList>
    </citation>
    <scope>NUCLEOTIDE SEQUENCE [LARGE SCALE GENOMIC DNA]</scope>
    <source>
        <strain evidence="10">CGMCC 1.16326</strain>
    </source>
</reference>
<comment type="caution">
    <text evidence="9">The sequence shown here is derived from an EMBL/GenBank/DDBJ whole genome shotgun (WGS) entry which is preliminary data.</text>
</comment>
<evidence type="ECO:0000256" key="4">
    <source>
        <dbReference type="ARBA" id="ARBA00022692"/>
    </source>
</evidence>
<comment type="subcellular location">
    <subcellularLocation>
        <location evidence="1 7">Cell membrane</location>
        <topology evidence="1 7">Multi-pass membrane protein</topology>
    </subcellularLocation>
</comment>
<feature type="transmembrane region" description="Helical" evidence="7">
    <location>
        <begin position="152"/>
        <end position="174"/>
    </location>
</feature>
<keyword evidence="3" id="KW-1003">Cell membrane</keyword>
<dbReference type="InterPro" id="IPR000515">
    <property type="entry name" value="MetI-like"/>
</dbReference>
<dbReference type="CDD" id="cd06261">
    <property type="entry name" value="TM_PBP2"/>
    <property type="match status" value="1"/>
</dbReference>
<evidence type="ECO:0000256" key="7">
    <source>
        <dbReference type="RuleBase" id="RU363032"/>
    </source>
</evidence>
<dbReference type="PANTHER" id="PTHR30151">
    <property type="entry name" value="ALKANE SULFONATE ABC TRANSPORTER-RELATED, MEMBRANE SUBUNIT"/>
    <property type="match status" value="1"/>
</dbReference>
<accession>A0ABW0HDC6</accession>
<evidence type="ECO:0000256" key="1">
    <source>
        <dbReference type="ARBA" id="ARBA00004651"/>
    </source>
</evidence>
<evidence type="ECO:0000256" key="3">
    <source>
        <dbReference type="ARBA" id="ARBA00022475"/>
    </source>
</evidence>
<feature type="transmembrane region" description="Helical" evidence="7">
    <location>
        <begin position="255"/>
        <end position="281"/>
    </location>
</feature>
<keyword evidence="5 7" id="KW-1133">Transmembrane helix</keyword>
<evidence type="ECO:0000256" key="5">
    <source>
        <dbReference type="ARBA" id="ARBA00022989"/>
    </source>
</evidence>
<comment type="similarity">
    <text evidence="7">Belongs to the binding-protein-dependent transport system permease family.</text>
</comment>
<dbReference type="Proteomes" id="UP001596104">
    <property type="component" value="Unassembled WGS sequence"/>
</dbReference>
<evidence type="ECO:0000313" key="9">
    <source>
        <dbReference type="EMBL" id="MFC5393244.1"/>
    </source>
</evidence>
<keyword evidence="4 7" id="KW-0812">Transmembrane</keyword>
<protein>
    <submittedName>
        <fullName evidence="9">ABC transporter permease</fullName>
    </submittedName>
</protein>
<feature type="transmembrane region" description="Helical" evidence="7">
    <location>
        <begin position="66"/>
        <end position="85"/>
    </location>
</feature>